<evidence type="ECO:0000256" key="1">
    <source>
        <dbReference type="ARBA" id="ARBA00004123"/>
    </source>
</evidence>
<sequence length="168" mass="18633">GVIATSVDSADVLVTDKFRRTVKLLCFLGKGLPIVGPQWLLHSKAAMHLVDPWEHILSDKESETKFNTNLRDSLIKSGKNPILKGFHIYITKNVKPQPDEIKAIVSSSGGVVVSRAPSVWPSNSVAISCPEDKAMWTKLKNKIPVVSTEWLLQGVLQQNLKMEDHILK</sequence>
<feature type="domain" description="BRCT" evidence="6">
    <location>
        <begin position="78"/>
        <end position="168"/>
    </location>
</feature>
<protein>
    <recommendedName>
        <fullName evidence="4">PAX-interacting protein 1</fullName>
    </recommendedName>
    <alternativeName>
        <fullName evidence="5">PAX transactivation activation domain-interacting protein</fullName>
    </alternativeName>
</protein>
<dbReference type="Pfam" id="PF16589">
    <property type="entry name" value="BRCT_2"/>
    <property type="match status" value="1"/>
</dbReference>
<gene>
    <name evidence="7" type="ORF">KUF71_008696</name>
</gene>
<dbReference type="PANTHER" id="PTHR23196:SF1">
    <property type="entry name" value="PAX-INTERACTING PROTEIN 1"/>
    <property type="match status" value="1"/>
</dbReference>
<dbReference type="CDD" id="cd17744">
    <property type="entry name" value="BRCT_MDC1_rpt1"/>
    <property type="match status" value="1"/>
</dbReference>
<keyword evidence="8" id="KW-1185">Reference proteome</keyword>
<dbReference type="SMART" id="SM00292">
    <property type="entry name" value="BRCT"/>
    <property type="match status" value="1"/>
</dbReference>
<organism evidence="7 8">
    <name type="scientific">Frankliniella fusca</name>
    <dbReference type="NCBI Taxonomy" id="407009"/>
    <lineage>
        <taxon>Eukaryota</taxon>
        <taxon>Metazoa</taxon>
        <taxon>Ecdysozoa</taxon>
        <taxon>Arthropoda</taxon>
        <taxon>Hexapoda</taxon>
        <taxon>Insecta</taxon>
        <taxon>Pterygota</taxon>
        <taxon>Neoptera</taxon>
        <taxon>Paraneoptera</taxon>
        <taxon>Thysanoptera</taxon>
        <taxon>Terebrantia</taxon>
        <taxon>Thripoidea</taxon>
        <taxon>Thripidae</taxon>
        <taxon>Frankliniella</taxon>
    </lineage>
</organism>
<dbReference type="SUPFAM" id="SSF52113">
    <property type="entry name" value="BRCT domain"/>
    <property type="match status" value="1"/>
</dbReference>
<evidence type="ECO:0000313" key="8">
    <source>
        <dbReference type="Proteomes" id="UP001219518"/>
    </source>
</evidence>
<evidence type="ECO:0000256" key="5">
    <source>
        <dbReference type="ARBA" id="ARBA00030146"/>
    </source>
</evidence>
<dbReference type="CDD" id="cd18432">
    <property type="entry name" value="BRCT_PAXIP1_rpt6_like"/>
    <property type="match status" value="1"/>
</dbReference>
<reference evidence="7" key="2">
    <citation type="journal article" date="2023" name="BMC Genomics">
        <title>Pest status, molecular evolution, and epigenetic factors derived from the genome assembly of Frankliniella fusca, a thysanopteran phytovirus vector.</title>
        <authorList>
            <person name="Catto M.A."/>
            <person name="Labadie P.E."/>
            <person name="Jacobson A.L."/>
            <person name="Kennedy G.G."/>
            <person name="Srinivasan R."/>
            <person name="Hunt B.G."/>
        </authorList>
    </citation>
    <scope>NUCLEOTIDE SEQUENCE</scope>
    <source>
        <strain evidence="7">PL_HMW_Pooled</strain>
    </source>
</reference>
<feature type="non-terminal residue" evidence="7">
    <location>
        <position position="1"/>
    </location>
</feature>
<name>A0AAE1HE17_9NEOP</name>
<dbReference type="Proteomes" id="UP001219518">
    <property type="component" value="Unassembled WGS sequence"/>
</dbReference>
<comment type="caution">
    <text evidence="7">The sequence shown here is derived from an EMBL/GenBank/DDBJ whole genome shotgun (WGS) entry which is preliminary data.</text>
</comment>
<dbReference type="EMBL" id="JAHWGI010000979">
    <property type="protein sequence ID" value="KAK3919569.1"/>
    <property type="molecule type" value="Genomic_DNA"/>
</dbReference>
<dbReference type="Gene3D" id="3.40.50.10190">
    <property type="entry name" value="BRCT domain"/>
    <property type="match status" value="2"/>
</dbReference>
<dbReference type="AlphaFoldDB" id="A0AAE1HE17"/>
<keyword evidence="2" id="KW-0227">DNA damage</keyword>
<dbReference type="GO" id="GO:0044666">
    <property type="term" value="C:MLL3/4 complex"/>
    <property type="evidence" value="ECO:0007669"/>
    <property type="project" value="TreeGrafter"/>
</dbReference>
<dbReference type="InterPro" id="IPR051579">
    <property type="entry name" value="DDR_Transcriptional_Reg"/>
</dbReference>
<evidence type="ECO:0000313" key="7">
    <source>
        <dbReference type="EMBL" id="KAK3919569.1"/>
    </source>
</evidence>
<comment type="subcellular location">
    <subcellularLocation>
        <location evidence="1">Nucleus</location>
    </subcellularLocation>
</comment>
<dbReference type="GO" id="GO:0006974">
    <property type="term" value="P:DNA damage response"/>
    <property type="evidence" value="ECO:0007669"/>
    <property type="project" value="UniProtKB-KW"/>
</dbReference>
<feature type="domain" description="BRCT" evidence="6">
    <location>
        <begin position="1"/>
        <end position="57"/>
    </location>
</feature>
<evidence type="ECO:0000256" key="2">
    <source>
        <dbReference type="ARBA" id="ARBA00022763"/>
    </source>
</evidence>
<dbReference type="PANTHER" id="PTHR23196">
    <property type="entry name" value="PAX TRANSCRIPTION ACTIVATION DOMAIN INTERACTING PROTEIN"/>
    <property type="match status" value="1"/>
</dbReference>
<dbReference type="PROSITE" id="PS50172">
    <property type="entry name" value="BRCT"/>
    <property type="match status" value="2"/>
</dbReference>
<accession>A0AAE1HE17</accession>
<reference evidence="7" key="1">
    <citation type="submission" date="2021-07" db="EMBL/GenBank/DDBJ databases">
        <authorList>
            <person name="Catto M.A."/>
            <person name="Jacobson A."/>
            <person name="Kennedy G."/>
            <person name="Labadie P."/>
            <person name="Hunt B.G."/>
            <person name="Srinivasan R."/>
        </authorList>
    </citation>
    <scope>NUCLEOTIDE SEQUENCE</scope>
    <source>
        <strain evidence="7">PL_HMW_Pooled</strain>
        <tissue evidence="7">Head</tissue>
    </source>
</reference>
<evidence type="ECO:0000256" key="3">
    <source>
        <dbReference type="ARBA" id="ARBA00023242"/>
    </source>
</evidence>
<evidence type="ECO:0000256" key="4">
    <source>
        <dbReference type="ARBA" id="ARBA00023858"/>
    </source>
</evidence>
<dbReference type="InterPro" id="IPR036420">
    <property type="entry name" value="BRCT_dom_sf"/>
</dbReference>
<proteinExistence type="predicted"/>
<dbReference type="InterPro" id="IPR001357">
    <property type="entry name" value="BRCT_dom"/>
</dbReference>
<evidence type="ECO:0000259" key="6">
    <source>
        <dbReference type="PROSITE" id="PS50172"/>
    </source>
</evidence>
<keyword evidence="3" id="KW-0539">Nucleus</keyword>